<gene>
    <name evidence="2" type="ORF">GCM10007933_33270</name>
</gene>
<dbReference type="Proteomes" id="UP001157167">
    <property type="component" value="Unassembled WGS sequence"/>
</dbReference>
<dbReference type="InterPro" id="IPR050289">
    <property type="entry name" value="TorD/DmsD_chaperones"/>
</dbReference>
<evidence type="ECO:0000256" key="1">
    <source>
        <dbReference type="ARBA" id="ARBA00023186"/>
    </source>
</evidence>
<dbReference type="InterPro" id="IPR020945">
    <property type="entry name" value="DMSO/NO3_reduct_chaperone"/>
</dbReference>
<accession>A0ABQ6FEU9</accession>
<dbReference type="RefSeq" id="WP_284189034.1">
    <property type="nucleotide sequence ID" value="NZ_BSPX01000062.1"/>
</dbReference>
<reference evidence="3" key="1">
    <citation type="journal article" date="2019" name="Int. J. Syst. Evol. Microbiol.">
        <title>The Global Catalogue of Microorganisms (GCM) 10K type strain sequencing project: providing services to taxonomists for standard genome sequencing and annotation.</title>
        <authorList>
            <consortium name="The Broad Institute Genomics Platform"/>
            <consortium name="The Broad Institute Genome Sequencing Center for Infectious Disease"/>
            <person name="Wu L."/>
            <person name="Ma J."/>
        </authorList>
    </citation>
    <scope>NUCLEOTIDE SEQUENCE [LARGE SCALE GENOMIC DNA]</scope>
    <source>
        <strain evidence="3">NBRC 102407</strain>
    </source>
</reference>
<dbReference type="InterPro" id="IPR036411">
    <property type="entry name" value="TorD-like_sf"/>
</dbReference>
<keyword evidence="3" id="KW-1185">Reference proteome</keyword>
<proteinExistence type="predicted"/>
<organism evidence="2 3">
    <name type="scientific">Zoogloea oryzae</name>
    <dbReference type="NCBI Taxonomy" id="310767"/>
    <lineage>
        <taxon>Bacteria</taxon>
        <taxon>Pseudomonadati</taxon>
        <taxon>Pseudomonadota</taxon>
        <taxon>Betaproteobacteria</taxon>
        <taxon>Rhodocyclales</taxon>
        <taxon>Zoogloeaceae</taxon>
        <taxon>Zoogloea</taxon>
    </lineage>
</organism>
<keyword evidence="1" id="KW-0143">Chaperone</keyword>
<sequence>MDATPSFNAAAEDLAALAWLHEAERDVETLTRLHAAGFPEGLSLADPEAPPRVAMGEALQVIGRVPGHDRPSLEDDLAADYAGIYLTHALRASPYESVWRDEEKLMMQGPSFAVRDRYHAHGLAAADWRRMADDHVSNELAFLSYLLSRGDVEEARRFIEEHLLQWLPSFAERVTARASTRFYAALASLTLHVIENLHRQLRAIH</sequence>
<name>A0ABQ6FEU9_9RHOO</name>
<dbReference type="Pfam" id="PF02613">
    <property type="entry name" value="Nitrate_red_del"/>
    <property type="match status" value="1"/>
</dbReference>
<evidence type="ECO:0000313" key="2">
    <source>
        <dbReference type="EMBL" id="GLT23856.1"/>
    </source>
</evidence>
<protein>
    <recommendedName>
        <fullName evidence="4">Dehydrogenase</fullName>
    </recommendedName>
</protein>
<dbReference type="Gene3D" id="1.10.3480.10">
    <property type="entry name" value="TorD-like"/>
    <property type="match status" value="1"/>
</dbReference>
<dbReference type="PANTHER" id="PTHR34227">
    <property type="entry name" value="CHAPERONE PROTEIN YCDY"/>
    <property type="match status" value="1"/>
</dbReference>
<dbReference type="PANTHER" id="PTHR34227:SF1">
    <property type="entry name" value="DIMETHYL SULFOXIDE REDUCTASE CHAPERONE-RELATED"/>
    <property type="match status" value="1"/>
</dbReference>
<dbReference type="EMBL" id="BSPX01000062">
    <property type="protein sequence ID" value="GLT23856.1"/>
    <property type="molecule type" value="Genomic_DNA"/>
</dbReference>
<evidence type="ECO:0008006" key="4">
    <source>
        <dbReference type="Google" id="ProtNLM"/>
    </source>
</evidence>
<comment type="caution">
    <text evidence="2">The sequence shown here is derived from an EMBL/GenBank/DDBJ whole genome shotgun (WGS) entry which is preliminary data.</text>
</comment>
<dbReference type="SUPFAM" id="SSF89155">
    <property type="entry name" value="TorD-like"/>
    <property type="match status" value="1"/>
</dbReference>
<evidence type="ECO:0000313" key="3">
    <source>
        <dbReference type="Proteomes" id="UP001157167"/>
    </source>
</evidence>